<sequence>MVGSSVYQEKDIAMIRQMIDDLSSKIDVALMSIGKLCRILMPHEKRITRPQGMPSLPLKTLEDFDVFEKFLEQGVNQSATTDYLDAFPVPPKEYNATMCLLGKVMTNGLASNFNFDGQKQKLGFQETRLWKTIEATLLRKYKGSQLADGLKAVKSWLRNAPWRLGGQGPLKQRVNKTT</sequence>
<reference evidence="1" key="1">
    <citation type="submission" date="2024-04" db="EMBL/GenBank/DDBJ databases">
        <authorList>
            <consortium name="Molecular Ecology Group"/>
        </authorList>
    </citation>
    <scope>NUCLEOTIDE SEQUENCE</scope>
</reference>
<gene>
    <name evidence="1" type="ORF">LPLAT_LOCUS5229</name>
</gene>
<dbReference type="EMBL" id="CAXIPU020000424">
    <property type="protein sequence ID" value="CAL1671805.1"/>
    <property type="molecule type" value="Genomic_DNA"/>
</dbReference>
<name>A0AAV2MWS3_9HYME</name>
<evidence type="ECO:0008006" key="3">
    <source>
        <dbReference type="Google" id="ProtNLM"/>
    </source>
</evidence>
<proteinExistence type="predicted"/>
<comment type="caution">
    <text evidence="1">The sequence shown here is derived from an EMBL/GenBank/DDBJ whole genome shotgun (WGS) entry which is preliminary data.</text>
</comment>
<evidence type="ECO:0000313" key="1">
    <source>
        <dbReference type="EMBL" id="CAL1671805.1"/>
    </source>
</evidence>
<dbReference type="Proteomes" id="UP001497644">
    <property type="component" value="Unassembled WGS sequence"/>
</dbReference>
<organism evidence="1 2">
    <name type="scientific">Lasius platythorax</name>
    <dbReference type="NCBI Taxonomy" id="488582"/>
    <lineage>
        <taxon>Eukaryota</taxon>
        <taxon>Metazoa</taxon>
        <taxon>Ecdysozoa</taxon>
        <taxon>Arthropoda</taxon>
        <taxon>Hexapoda</taxon>
        <taxon>Insecta</taxon>
        <taxon>Pterygota</taxon>
        <taxon>Neoptera</taxon>
        <taxon>Endopterygota</taxon>
        <taxon>Hymenoptera</taxon>
        <taxon>Apocrita</taxon>
        <taxon>Aculeata</taxon>
        <taxon>Formicoidea</taxon>
        <taxon>Formicidae</taxon>
        <taxon>Formicinae</taxon>
        <taxon>Lasius</taxon>
        <taxon>Lasius</taxon>
    </lineage>
</organism>
<keyword evidence="2" id="KW-1185">Reference proteome</keyword>
<protein>
    <recommendedName>
        <fullName evidence="3">DUF4806 domain-containing protein</fullName>
    </recommendedName>
</protein>
<accession>A0AAV2MWS3</accession>
<dbReference type="AlphaFoldDB" id="A0AAV2MWS3"/>
<evidence type="ECO:0000313" key="2">
    <source>
        <dbReference type="Proteomes" id="UP001497644"/>
    </source>
</evidence>